<dbReference type="AlphaFoldDB" id="A0A916ZGX7"/>
<organism evidence="2 3">
    <name type="scientific">Aureimonas endophytica</name>
    <dbReference type="NCBI Taxonomy" id="2027858"/>
    <lineage>
        <taxon>Bacteria</taxon>
        <taxon>Pseudomonadati</taxon>
        <taxon>Pseudomonadota</taxon>
        <taxon>Alphaproteobacteria</taxon>
        <taxon>Hyphomicrobiales</taxon>
        <taxon>Aurantimonadaceae</taxon>
        <taxon>Aureimonas</taxon>
    </lineage>
</organism>
<dbReference type="SUPFAM" id="SSF53335">
    <property type="entry name" value="S-adenosyl-L-methionine-dependent methyltransferases"/>
    <property type="match status" value="1"/>
</dbReference>
<dbReference type="PANTHER" id="PTHR43591:SF24">
    <property type="entry name" value="2-METHOXY-6-POLYPRENYL-1,4-BENZOQUINOL METHYLASE, MITOCHONDRIAL"/>
    <property type="match status" value="1"/>
</dbReference>
<dbReference type="InterPro" id="IPR029063">
    <property type="entry name" value="SAM-dependent_MTases_sf"/>
</dbReference>
<evidence type="ECO:0000313" key="2">
    <source>
        <dbReference type="EMBL" id="GGD97255.1"/>
    </source>
</evidence>
<reference evidence="2" key="1">
    <citation type="journal article" date="2014" name="Int. J. Syst. Evol. Microbiol.">
        <title>Complete genome sequence of Corynebacterium casei LMG S-19264T (=DSM 44701T), isolated from a smear-ripened cheese.</title>
        <authorList>
            <consortium name="US DOE Joint Genome Institute (JGI-PGF)"/>
            <person name="Walter F."/>
            <person name="Albersmeier A."/>
            <person name="Kalinowski J."/>
            <person name="Ruckert C."/>
        </authorList>
    </citation>
    <scope>NUCLEOTIDE SEQUENCE</scope>
    <source>
        <strain evidence="2">CGMCC 1.15367</strain>
    </source>
</reference>
<feature type="domain" description="Methyltransferase" evidence="1">
    <location>
        <begin position="42"/>
        <end position="135"/>
    </location>
</feature>
<keyword evidence="3" id="KW-1185">Reference proteome</keyword>
<sequence length="267" mass="28791">MKDVSFAGPIPEVYARRLVPLLFEPYALDLAARVAESAPRDVLETAAGTGVVTRALRARLPDTRLVATDLNQAMLDQARAHGAAPARVVWQAADALALPFEAASFDAVVCQFGTMFFSDKVAGHREARRVLRPGGRLFFSVWAELAANDFARTVHEAVAEVFPGDPPRFIARVPHGYAEPDAIRADLEGAGFEDIAIETVEARSHAESARDAALAFCQGTPLRAEIEARDAAKLDEATDCAAEALAKRFGTHAIEGRLRAFVATARR</sequence>
<comment type="caution">
    <text evidence="2">The sequence shown here is derived from an EMBL/GenBank/DDBJ whole genome shotgun (WGS) entry which is preliminary data.</text>
</comment>
<dbReference type="Gene3D" id="3.40.50.150">
    <property type="entry name" value="Vaccinia Virus protein VP39"/>
    <property type="match status" value="1"/>
</dbReference>
<dbReference type="Proteomes" id="UP000644699">
    <property type="component" value="Unassembled WGS sequence"/>
</dbReference>
<keyword evidence="2" id="KW-0808">Transferase</keyword>
<evidence type="ECO:0000259" key="1">
    <source>
        <dbReference type="Pfam" id="PF13649"/>
    </source>
</evidence>
<accession>A0A916ZGX7</accession>
<dbReference type="GO" id="GO:0008168">
    <property type="term" value="F:methyltransferase activity"/>
    <property type="evidence" value="ECO:0007669"/>
    <property type="project" value="UniProtKB-KW"/>
</dbReference>
<dbReference type="RefSeq" id="WP_188907611.1">
    <property type="nucleotide sequence ID" value="NZ_BMIQ01000002.1"/>
</dbReference>
<reference evidence="2" key="2">
    <citation type="submission" date="2020-09" db="EMBL/GenBank/DDBJ databases">
        <authorList>
            <person name="Sun Q."/>
            <person name="Zhou Y."/>
        </authorList>
    </citation>
    <scope>NUCLEOTIDE SEQUENCE</scope>
    <source>
        <strain evidence="2">CGMCC 1.15367</strain>
    </source>
</reference>
<proteinExistence type="predicted"/>
<gene>
    <name evidence="2" type="primary">ubiE4</name>
    <name evidence="2" type="ORF">GCM10011390_15030</name>
</gene>
<dbReference type="CDD" id="cd02440">
    <property type="entry name" value="AdoMet_MTases"/>
    <property type="match status" value="1"/>
</dbReference>
<dbReference type="EMBL" id="BMIQ01000002">
    <property type="protein sequence ID" value="GGD97255.1"/>
    <property type="molecule type" value="Genomic_DNA"/>
</dbReference>
<evidence type="ECO:0000313" key="3">
    <source>
        <dbReference type="Proteomes" id="UP000644699"/>
    </source>
</evidence>
<dbReference type="InterPro" id="IPR041698">
    <property type="entry name" value="Methyltransf_25"/>
</dbReference>
<dbReference type="Pfam" id="PF13649">
    <property type="entry name" value="Methyltransf_25"/>
    <property type="match status" value="1"/>
</dbReference>
<protein>
    <submittedName>
        <fullName evidence="2">Ubiquinone/menaquinone biosynthesis methyltransferase</fullName>
    </submittedName>
</protein>
<keyword evidence="2" id="KW-0830">Ubiquinone</keyword>
<name>A0A916ZGX7_9HYPH</name>
<keyword evidence="2" id="KW-0489">Methyltransferase</keyword>
<dbReference type="GO" id="GO:0032259">
    <property type="term" value="P:methylation"/>
    <property type="evidence" value="ECO:0007669"/>
    <property type="project" value="UniProtKB-KW"/>
</dbReference>
<dbReference type="PANTHER" id="PTHR43591">
    <property type="entry name" value="METHYLTRANSFERASE"/>
    <property type="match status" value="1"/>
</dbReference>